<evidence type="ECO:0000256" key="1">
    <source>
        <dbReference type="SAM" id="MobiDB-lite"/>
    </source>
</evidence>
<organism evidence="2 3">
    <name type="scientific">Catellatospora chokoriensis</name>
    <dbReference type="NCBI Taxonomy" id="310353"/>
    <lineage>
        <taxon>Bacteria</taxon>
        <taxon>Bacillati</taxon>
        <taxon>Actinomycetota</taxon>
        <taxon>Actinomycetes</taxon>
        <taxon>Micromonosporales</taxon>
        <taxon>Micromonosporaceae</taxon>
        <taxon>Catellatospora</taxon>
    </lineage>
</organism>
<sequence length="114" mass="11774">MVIVIAAERATAYIASAAAFDSEHTSAYAREEADGEMPASAWSAMAAAAEHLAGDVVHLFTSATTFTIDEHAGPDGQRCPWSQALVDASSPPWQHPGCPNRCPGSTATTSTAIG</sequence>
<evidence type="ECO:0000313" key="3">
    <source>
        <dbReference type="Proteomes" id="UP000619293"/>
    </source>
</evidence>
<gene>
    <name evidence="2" type="ORF">Cch02nite_82890</name>
</gene>
<name>A0A8J3KCT5_9ACTN</name>
<reference evidence="2 3" key="1">
    <citation type="submission" date="2021-01" db="EMBL/GenBank/DDBJ databases">
        <title>Whole genome shotgun sequence of Catellatospora chokoriensis NBRC 107358.</title>
        <authorList>
            <person name="Komaki H."/>
            <person name="Tamura T."/>
        </authorList>
    </citation>
    <scope>NUCLEOTIDE SEQUENCE [LARGE SCALE GENOMIC DNA]</scope>
    <source>
        <strain evidence="2 3">NBRC 107358</strain>
    </source>
</reference>
<proteinExistence type="predicted"/>
<dbReference type="Proteomes" id="UP000619293">
    <property type="component" value="Unassembled WGS sequence"/>
</dbReference>
<evidence type="ECO:0000313" key="2">
    <source>
        <dbReference type="EMBL" id="GIF94845.1"/>
    </source>
</evidence>
<dbReference type="AlphaFoldDB" id="A0A8J3KCT5"/>
<comment type="caution">
    <text evidence="2">The sequence shown here is derived from an EMBL/GenBank/DDBJ whole genome shotgun (WGS) entry which is preliminary data.</text>
</comment>
<feature type="region of interest" description="Disordered" evidence="1">
    <location>
        <begin position="90"/>
        <end position="114"/>
    </location>
</feature>
<accession>A0A8J3KCT5</accession>
<protein>
    <submittedName>
        <fullName evidence="2">Uncharacterized protein</fullName>
    </submittedName>
</protein>
<dbReference type="EMBL" id="BONG01000127">
    <property type="protein sequence ID" value="GIF94845.1"/>
    <property type="molecule type" value="Genomic_DNA"/>
</dbReference>
<feature type="compositionally biased region" description="Polar residues" evidence="1">
    <location>
        <begin position="103"/>
        <end position="114"/>
    </location>
</feature>
<keyword evidence="3" id="KW-1185">Reference proteome</keyword>